<proteinExistence type="predicted"/>
<dbReference type="RefSeq" id="WP_057637832.1">
    <property type="nucleotide sequence ID" value="NZ_LDJM01000019.1"/>
</dbReference>
<feature type="transmembrane region" description="Helical" evidence="1">
    <location>
        <begin position="67"/>
        <end position="90"/>
    </location>
</feature>
<reference evidence="2 3" key="1">
    <citation type="submission" date="2015-05" db="EMBL/GenBank/DDBJ databases">
        <title>Genome sequencing and analysis of members of genus Stenotrophomonas.</title>
        <authorList>
            <person name="Patil P.P."/>
            <person name="Midha S."/>
            <person name="Patil P.B."/>
        </authorList>
    </citation>
    <scope>NUCLEOTIDE SEQUENCE [LARGE SCALE GENOMIC DNA]</scope>
    <source>
        <strain evidence="2 3">DSM 24757</strain>
    </source>
</reference>
<keyword evidence="1" id="KW-0472">Membrane</keyword>
<feature type="transmembrane region" description="Helical" evidence="1">
    <location>
        <begin position="12"/>
        <end position="35"/>
    </location>
</feature>
<gene>
    <name evidence="2" type="ORF">ABB30_08145</name>
</gene>
<dbReference type="AlphaFoldDB" id="A0A0R0DG62"/>
<evidence type="ECO:0000256" key="1">
    <source>
        <dbReference type="SAM" id="Phobius"/>
    </source>
</evidence>
<dbReference type="OrthoDB" id="5975450at2"/>
<keyword evidence="1" id="KW-1133">Transmembrane helix</keyword>
<dbReference type="PATRIC" id="fig|336566.3.peg.970"/>
<accession>A0A0R0DG62</accession>
<sequence>MPAQRSSRTRHWLWPAMLLLGGSVATLAWIVLALGNDRQSSWMAVVAALQVSWMLHLGTLPRGRLRLAITLASVLAIIVLANWGIIAGRIGMMMGLDLVLSAQRLGPHLAWTYASLFNGLVDVLWLLAALLTGYWLARPHRGR</sequence>
<protein>
    <recommendedName>
        <fullName evidence="4">Transmembrane protein</fullName>
    </recommendedName>
</protein>
<feature type="transmembrane region" description="Helical" evidence="1">
    <location>
        <begin position="41"/>
        <end position="60"/>
    </location>
</feature>
<comment type="caution">
    <text evidence="2">The sequence shown here is derived from an EMBL/GenBank/DDBJ whole genome shotgun (WGS) entry which is preliminary data.</text>
</comment>
<keyword evidence="3" id="KW-1185">Reference proteome</keyword>
<evidence type="ECO:0000313" key="3">
    <source>
        <dbReference type="Proteomes" id="UP000050956"/>
    </source>
</evidence>
<feature type="transmembrane region" description="Helical" evidence="1">
    <location>
        <begin position="110"/>
        <end position="137"/>
    </location>
</feature>
<evidence type="ECO:0008006" key="4">
    <source>
        <dbReference type="Google" id="ProtNLM"/>
    </source>
</evidence>
<dbReference type="EMBL" id="LDJM01000019">
    <property type="protein sequence ID" value="KRG77226.1"/>
    <property type="molecule type" value="Genomic_DNA"/>
</dbReference>
<keyword evidence="1" id="KW-0812">Transmembrane</keyword>
<name>A0A0R0DG62_9GAMM</name>
<dbReference type="Proteomes" id="UP000050956">
    <property type="component" value="Unassembled WGS sequence"/>
</dbReference>
<evidence type="ECO:0000313" key="2">
    <source>
        <dbReference type="EMBL" id="KRG77226.1"/>
    </source>
</evidence>
<organism evidence="2 3">
    <name type="scientific">Stenotrophomonas ginsengisoli</name>
    <dbReference type="NCBI Taxonomy" id="336566"/>
    <lineage>
        <taxon>Bacteria</taxon>
        <taxon>Pseudomonadati</taxon>
        <taxon>Pseudomonadota</taxon>
        <taxon>Gammaproteobacteria</taxon>
        <taxon>Lysobacterales</taxon>
        <taxon>Lysobacteraceae</taxon>
        <taxon>Stenotrophomonas</taxon>
    </lineage>
</organism>